<dbReference type="KEGG" id="apal:BN85413020"/>
<reference evidence="2 3" key="1">
    <citation type="journal article" date="2013" name="J. Mol. Microbiol. Biotechnol.">
        <title>Analysis of the Complete Genomes of Acholeplasma brassicae , A. palmae and A. laidlawii and Their Comparison to the Obligate Parasites from ' Candidatus Phytoplasma'.</title>
        <authorList>
            <person name="Kube M."/>
            <person name="Siewert C."/>
            <person name="Migdoll A.M."/>
            <person name="Duduk B."/>
            <person name="Holz S."/>
            <person name="Rabus R."/>
            <person name="Seemuller E."/>
            <person name="Mitrovic J."/>
            <person name="Muller I."/>
            <person name="Buttner C."/>
            <person name="Reinhardt R."/>
        </authorList>
    </citation>
    <scope>NUCLEOTIDE SEQUENCE [LARGE SCALE GENOMIC DNA]</scope>
    <source>
        <strain evidence="2 3">J233</strain>
    </source>
</reference>
<gene>
    <name evidence="2" type="ORF">BN85413020</name>
</gene>
<sequence>MPSIGYNLGALSREVRFMDKIKKNLYILIPLLILLVLIIFLSINQNNINNSDYFIKIKDAQKVNTTLQVMDNSKIEILVPEGIEGESSQIFKYDVLWTGTGASGARGTLKVNVQLEDINQKISNERLNYLFKVSLVNEEEIVAGTKKVYEIEVSFKNEPENKEEYLKLIESKIIIKLEFEVIAENIA</sequence>
<evidence type="ECO:0000313" key="3">
    <source>
        <dbReference type="Proteomes" id="UP000032740"/>
    </source>
</evidence>
<dbReference type="AlphaFoldDB" id="U4KLM9"/>
<accession>U4KLM9</accession>
<dbReference type="EMBL" id="FO681347">
    <property type="protein sequence ID" value="CCV64879.1"/>
    <property type="molecule type" value="Genomic_DNA"/>
</dbReference>
<protein>
    <submittedName>
        <fullName evidence="2">Uncharacterized protein</fullName>
    </submittedName>
</protein>
<dbReference type="Proteomes" id="UP000032740">
    <property type="component" value="Chromosome"/>
</dbReference>
<evidence type="ECO:0000256" key="1">
    <source>
        <dbReference type="SAM" id="Phobius"/>
    </source>
</evidence>
<evidence type="ECO:0000313" key="2">
    <source>
        <dbReference type="EMBL" id="CCV64879.1"/>
    </source>
</evidence>
<keyword evidence="1" id="KW-0812">Transmembrane</keyword>
<keyword evidence="1" id="KW-1133">Transmembrane helix</keyword>
<name>U4KLM9_ALTPJ</name>
<organism evidence="2 3">
    <name type="scientific">Alteracholeplasma palmae (strain ATCC 49389 / J233)</name>
    <name type="common">Acholeplasma palmae</name>
    <dbReference type="NCBI Taxonomy" id="1318466"/>
    <lineage>
        <taxon>Bacteria</taxon>
        <taxon>Bacillati</taxon>
        <taxon>Mycoplasmatota</taxon>
        <taxon>Mollicutes</taxon>
        <taxon>Acholeplasmatales</taxon>
        <taxon>Acholeplasmataceae</taxon>
        <taxon>Acholeplasma</taxon>
    </lineage>
</organism>
<dbReference type="HOGENOM" id="CLU_1444762_0_0_14"/>
<feature type="transmembrane region" description="Helical" evidence="1">
    <location>
        <begin position="25"/>
        <end position="43"/>
    </location>
</feature>
<proteinExistence type="predicted"/>
<keyword evidence="1" id="KW-0472">Membrane</keyword>
<keyword evidence="3" id="KW-1185">Reference proteome</keyword>